<comment type="caution">
    <text evidence="1">The sequence shown here is derived from an EMBL/GenBank/DDBJ whole genome shotgun (WGS) entry which is preliminary data.</text>
</comment>
<dbReference type="Proteomes" id="UP001417504">
    <property type="component" value="Unassembled WGS sequence"/>
</dbReference>
<sequence length="70" mass="8365">MLRLARSGLRPMVDVRQIKVRPDVPYEEQPVEIMDSRTQTLRKREILKVLVRWQHHGTEGLTWELDSTIR</sequence>
<accession>A0AAP0JMS3</accession>
<protein>
    <recommendedName>
        <fullName evidence="3">Chromo domain-containing protein</fullName>
    </recommendedName>
</protein>
<organism evidence="1 2">
    <name type="scientific">Stephania japonica</name>
    <dbReference type="NCBI Taxonomy" id="461633"/>
    <lineage>
        <taxon>Eukaryota</taxon>
        <taxon>Viridiplantae</taxon>
        <taxon>Streptophyta</taxon>
        <taxon>Embryophyta</taxon>
        <taxon>Tracheophyta</taxon>
        <taxon>Spermatophyta</taxon>
        <taxon>Magnoliopsida</taxon>
        <taxon>Ranunculales</taxon>
        <taxon>Menispermaceae</taxon>
        <taxon>Menispermoideae</taxon>
        <taxon>Cissampelideae</taxon>
        <taxon>Stephania</taxon>
    </lineage>
</organism>
<evidence type="ECO:0000313" key="2">
    <source>
        <dbReference type="Proteomes" id="UP001417504"/>
    </source>
</evidence>
<evidence type="ECO:0008006" key="3">
    <source>
        <dbReference type="Google" id="ProtNLM"/>
    </source>
</evidence>
<proteinExistence type="predicted"/>
<evidence type="ECO:0000313" key="1">
    <source>
        <dbReference type="EMBL" id="KAK9136505.1"/>
    </source>
</evidence>
<reference evidence="1 2" key="1">
    <citation type="submission" date="2024-01" db="EMBL/GenBank/DDBJ databases">
        <title>Genome assemblies of Stephania.</title>
        <authorList>
            <person name="Yang L."/>
        </authorList>
    </citation>
    <scope>NUCLEOTIDE SEQUENCE [LARGE SCALE GENOMIC DNA]</scope>
    <source>
        <strain evidence="1">QJT</strain>
        <tissue evidence="1">Leaf</tissue>
    </source>
</reference>
<dbReference type="AlphaFoldDB" id="A0AAP0JMS3"/>
<dbReference type="EMBL" id="JBBNAE010000003">
    <property type="protein sequence ID" value="KAK9136505.1"/>
    <property type="molecule type" value="Genomic_DNA"/>
</dbReference>
<gene>
    <name evidence="1" type="ORF">Sjap_007099</name>
</gene>
<keyword evidence="2" id="KW-1185">Reference proteome</keyword>
<name>A0AAP0JMS3_9MAGN</name>